<feature type="transmembrane region" description="Helical" evidence="6">
    <location>
        <begin position="41"/>
        <end position="60"/>
    </location>
</feature>
<dbReference type="PROSITE" id="PS50850">
    <property type="entry name" value="MFS"/>
    <property type="match status" value="1"/>
</dbReference>
<dbReference type="GO" id="GO:0016020">
    <property type="term" value="C:membrane"/>
    <property type="evidence" value="ECO:0007669"/>
    <property type="project" value="UniProtKB-SubCell"/>
</dbReference>
<feature type="transmembrane region" description="Helical" evidence="6">
    <location>
        <begin position="162"/>
        <end position="183"/>
    </location>
</feature>
<evidence type="ECO:0000256" key="5">
    <source>
        <dbReference type="SAM" id="MobiDB-lite"/>
    </source>
</evidence>
<feature type="transmembrane region" description="Helical" evidence="6">
    <location>
        <begin position="223"/>
        <end position="248"/>
    </location>
</feature>
<evidence type="ECO:0000256" key="4">
    <source>
        <dbReference type="ARBA" id="ARBA00023136"/>
    </source>
</evidence>
<dbReference type="EMBL" id="JSZA02000099">
    <property type="protein sequence ID" value="TGO02618.1"/>
    <property type="molecule type" value="Genomic_DNA"/>
</dbReference>
<feature type="region of interest" description="Disordered" evidence="5">
    <location>
        <begin position="194"/>
        <end position="216"/>
    </location>
</feature>
<dbReference type="InterPro" id="IPR036259">
    <property type="entry name" value="MFS_trans_sf"/>
</dbReference>
<feature type="transmembrane region" description="Helical" evidence="6">
    <location>
        <begin position="81"/>
        <end position="101"/>
    </location>
</feature>
<dbReference type="Pfam" id="PF07690">
    <property type="entry name" value="MFS_1"/>
    <property type="match status" value="2"/>
</dbReference>
<accession>A0A4E0QPB7</accession>
<name>A0A4E0QPB7_9GAMM</name>
<dbReference type="Gene3D" id="1.20.1250.20">
    <property type="entry name" value="MFS general substrate transporter like domains"/>
    <property type="match status" value="2"/>
</dbReference>
<comment type="caution">
    <text evidence="8">The sequence shown here is derived from an EMBL/GenBank/DDBJ whole genome shotgun (WGS) entry which is preliminary data.</text>
</comment>
<dbReference type="Proteomes" id="UP000030428">
    <property type="component" value="Unassembled WGS sequence"/>
</dbReference>
<comment type="subcellular location">
    <subcellularLocation>
        <location evidence="1">Membrane</location>
        <topology evidence="1">Multi-pass membrane protein</topology>
    </subcellularLocation>
</comment>
<sequence length="412" mass="44616">MDINIRFNRELFPIVAEGLLSRISFGIVGFALPLYGLHLGLSMGLIGLLASLHFIVEMLFKPFLSSKADKIGLKKSVAIALITRSIVALLLACSGAVWHIFAIRAIHGLSEALREPSINALIAQAGGKKRIASAFGWYNTVRVVAGSLGKALAGILITYSGYNYFLVFSVAFVIALLGVFVVVPNIQVSESSDICENNEPKSGTDDMSEFEDNPSSTKPDISILPFLGFGVLLSGTATMLNILFPVLATEYAGLTEAQAGIMYAATTIAIILTGPIFGWLSDNVSQKLVLAIRGITNILSSLIYFLFPSFSGFTAGLIIDDMGKTAFRSAWGSLMAHLAQRDVKKRVRTMGYMGTSENAGEIIGPLLAGLLWNMYGVAVLLLTRVLLSVVVEIYTIFLFRYMNKYQSDKARK</sequence>
<feature type="transmembrane region" description="Helical" evidence="6">
    <location>
        <begin position="260"/>
        <end position="281"/>
    </location>
</feature>
<feature type="domain" description="Major facilitator superfamily (MFS) profile" evidence="7">
    <location>
        <begin position="10"/>
        <end position="403"/>
    </location>
</feature>
<keyword evidence="2 6" id="KW-0812">Transmembrane</keyword>
<dbReference type="AlphaFoldDB" id="A0A4E0QPB7"/>
<dbReference type="PANTHER" id="PTHR23518:SF2">
    <property type="entry name" value="MAJOR FACILITATOR SUPERFAMILY TRANSPORTER"/>
    <property type="match status" value="1"/>
</dbReference>
<dbReference type="PANTHER" id="PTHR23518">
    <property type="entry name" value="C-METHYLTRANSFERASE"/>
    <property type="match status" value="1"/>
</dbReference>
<dbReference type="GO" id="GO:0022857">
    <property type="term" value="F:transmembrane transporter activity"/>
    <property type="evidence" value="ECO:0007669"/>
    <property type="project" value="InterPro"/>
</dbReference>
<reference evidence="8 9" key="1">
    <citation type="journal article" date="2016" name="Front. Microbiol.">
        <title>Single-Cell (Meta-)Genomics of a Dimorphic Candidatus Thiomargarita nelsonii Reveals Genomic Plasticity.</title>
        <authorList>
            <person name="Flood B.E."/>
            <person name="Fliss P."/>
            <person name="Jones D.S."/>
            <person name="Dick G.J."/>
            <person name="Jain S."/>
            <person name="Kaster A.K."/>
            <person name="Winkel M."/>
            <person name="Mussmann M."/>
            <person name="Bailey J."/>
        </authorList>
    </citation>
    <scope>NUCLEOTIDE SEQUENCE [LARGE SCALE GENOMIC DNA]</scope>
    <source>
        <strain evidence="8">Hydrate Ridge</strain>
    </source>
</reference>
<dbReference type="CDD" id="cd17325">
    <property type="entry name" value="MFS_MdtG_SLC18_like"/>
    <property type="match status" value="1"/>
</dbReference>
<evidence type="ECO:0000259" key="7">
    <source>
        <dbReference type="PROSITE" id="PS50850"/>
    </source>
</evidence>
<keyword evidence="9" id="KW-1185">Reference proteome</keyword>
<keyword evidence="3 6" id="KW-1133">Transmembrane helix</keyword>
<protein>
    <recommendedName>
        <fullName evidence="7">Major facilitator superfamily (MFS) profile domain-containing protein</fullName>
    </recommendedName>
</protein>
<evidence type="ECO:0000256" key="6">
    <source>
        <dbReference type="SAM" id="Phobius"/>
    </source>
</evidence>
<evidence type="ECO:0000313" key="9">
    <source>
        <dbReference type="Proteomes" id="UP000030428"/>
    </source>
</evidence>
<gene>
    <name evidence="8" type="ORF">PN36_21800</name>
</gene>
<feature type="transmembrane region" description="Helical" evidence="6">
    <location>
        <begin position="375"/>
        <end position="402"/>
    </location>
</feature>
<dbReference type="SUPFAM" id="SSF103473">
    <property type="entry name" value="MFS general substrate transporter"/>
    <property type="match status" value="2"/>
</dbReference>
<evidence type="ECO:0000313" key="8">
    <source>
        <dbReference type="EMBL" id="TGO02618.1"/>
    </source>
</evidence>
<dbReference type="InterPro" id="IPR020846">
    <property type="entry name" value="MFS_dom"/>
</dbReference>
<keyword evidence="4 6" id="KW-0472">Membrane</keyword>
<proteinExistence type="predicted"/>
<dbReference type="PRINTS" id="PR01035">
    <property type="entry name" value="TCRTETA"/>
</dbReference>
<dbReference type="InterPro" id="IPR001958">
    <property type="entry name" value="Tet-R_TetA/multi-R_MdtG-like"/>
</dbReference>
<evidence type="ECO:0000256" key="2">
    <source>
        <dbReference type="ARBA" id="ARBA00022692"/>
    </source>
</evidence>
<evidence type="ECO:0000256" key="3">
    <source>
        <dbReference type="ARBA" id="ARBA00022989"/>
    </source>
</evidence>
<organism evidence="8 9">
    <name type="scientific">Candidatus Thiomargarita nelsonii</name>
    <dbReference type="NCBI Taxonomy" id="1003181"/>
    <lineage>
        <taxon>Bacteria</taxon>
        <taxon>Pseudomonadati</taxon>
        <taxon>Pseudomonadota</taxon>
        <taxon>Gammaproteobacteria</taxon>
        <taxon>Thiotrichales</taxon>
        <taxon>Thiotrichaceae</taxon>
        <taxon>Thiomargarita</taxon>
    </lineage>
</organism>
<evidence type="ECO:0000256" key="1">
    <source>
        <dbReference type="ARBA" id="ARBA00004141"/>
    </source>
</evidence>
<dbReference type="InterPro" id="IPR011701">
    <property type="entry name" value="MFS"/>
</dbReference>